<gene>
    <name evidence="12" type="ORF">PN451_18895</name>
</gene>
<keyword evidence="7" id="KW-0133">Cell shape</keyword>
<evidence type="ECO:0000256" key="6">
    <source>
        <dbReference type="ARBA" id="ARBA00022840"/>
    </source>
</evidence>
<evidence type="ECO:0000256" key="9">
    <source>
        <dbReference type="ARBA" id="ARBA00023316"/>
    </source>
</evidence>
<keyword evidence="8" id="KW-0573">Peptidoglycan synthesis</keyword>
<evidence type="ECO:0000313" key="12">
    <source>
        <dbReference type="EMBL" id="MDB9537877.1"/>
    </source>
</evidence>
<dbReference type="InterPro" id="IPR011095">
    <property type="entry name" value="Dala_Dala_lig_C"/>
</dbReference>
<evidence type="ECO:0000256" key="4">
    <source>
        <dbReference type="ARBA" id="ARBA00022598"/>
    </source>
</evidence>
<keyword evidence="9" id="KW-0961">Cell wall biogenesis/degradation</keyword>
<evidence type="ECO:0000256" key="10">
    <source>
        <dbReference type="PROSITE-ProRule" id="PRU00409"/>
    </source>
</evidence>
<proteinExistence type="inferred from homology"/>
<comment type="similarity">
    <text evidence="2">Belongs to the D-alanine--D-alanine ligase family.</text>
</comment>
<evidence type="ECO:0000313" key="13">
    <source>
        <dbReference type="Proteomes" id="UP001211249"/>
    </source>
</evidence>
<dbReference type="RefSeq" id="WP_271797493.1">
    <property type="nucleotide sequence ID" value="NZ_JAQMUC010000098.1"/>
</dbReference>
<protein>
    <submittedName>
        <fullName evidence="12">D-alanine--D-alanine ligase</fullName>
    </submittedName>
</protein>
<dbReference type="InterPro" id="IPR000291">
    <property type="entry name" value="D-Ala_lig_Van_CS"/>
</dbReference>
<dbReference type="PROSITE" id="PS50975">
    <property type="entry name" value="ATP_GRASP"/>
    <property type="match status" value="1"/>
</dbReference>
<dbReference type="Pfam" id="PF07478">
    <property type="entry name" value="Dala_Dala_lig_C"/>
    <property type="match status" value="1"/>
</dbReference>
<evidence type="ECO:0000256" key="5">
    <source>
        <dbReference type="ARBA" id="ARBA00022741"/>
    </source>
</evidence>
<evidence type="ECO:0000256" key="8">
    <source>
        <dbReference type="ARBA" id="ARBA00022984"/>
    </source>
</evidence>
<keyword evidence="4 12" id="KW-0436">Ligase</keyword>
<keyword evidence="3" id="KW-0963">Cytoplasm</keyword>
<keyword evidence="6 10" id="KW-0067">ATP-binding</keyword>
<name>A0ABT5AME3_9CYAN</name>
<dbReference type="InterPro" id="IPR011761">
    <property type="entry name" value="ATP-grasp"/>
</dbReference>
<dbReference type="Gene3D" id="3.30.1490.20">
    <property type="entry name" value="ATP-grasp fold, A domain"/>
    <property type="match status" value="1"/>
</dbReference>
<evidence type="ECO:0000256" key="7">
    <source>
        <dbReference type="ARBA" id="ARBA00022960"/>
    </source>
</evidence>
<dbReference type="PANTHER" id="PTHR23132:SF23">
    <property type="entry name" value="D-ALANINE--D-ALANINE LIGASE B"/>
    <property type="match status" value="1"/>
</dbReference>
<keyword evidence="13" id="KW-1185">Reference proteome</keyword>
<comment type="caution">
    <text evidence="12">The sequence shown here is derived from an EMBL/GenBank/DDBJ whole genome shotgun (WGS) entry which is preliminary data.</text>
</comment>
<evidence type="ECO:0000256" key="1">
    <source>
        <dbReference type="ARBA" id="ARBA00004496"/>
    </source>
</evidence>
<dbReference type="GO" id="GO:0016874">
    <property type="term" value="F:ligase activity"/>
    <property type="evidence" value="ECO:0007669"/>
    <property type="project" value="UniProtKB-KW"/>
</dbReference>
<dbReference type="PANTHER" id="PTHR23132">
    <property type="entry name" value="D-ALANINE--D-ALANINE LIGASE"/>
    <property type="match status" value="1"/>
</dbReference>
<accession>A0ABT5AME3</accession>
<dbReference type="InterPro" id="IPR013815">
    <property type="entry name" value="ATP_grasp_subdomain_1"/>
</dbReference>
<dbReference type="SUPFAM" id="SSF52440">
    <property type="entry name" value="PreATP-grasp domain"/>
    <property type="match status" value="1"/>
</dbReference>
<sequence>MGLFIGLCYDLKTEYIQAGFSTTEVMEFDDEETIIGLEKALGDLGHQVEPIGNGKELARKLANGKRWDLVFNIAEGVKGRSREAQVPAVCELFDQPYTFSDPLTCALTLDKALAKRIVRDRSLPTAPFIVVNNLTEAANINLPIPLFFKPVAEGSSKGITGQSLVKEQSELITTYQALHSQFQQPILVETFLPGREVTVGIIGNGSNTKVVGVMEVIFTDQAETEAYTTLNKKEYLERVAYKLLVNTESLAIQAEQLALDVYHTFDCRDAARVDLRCDADGVLHFLEINPLPGLDHIYSDLPIMGRLAGVTYTEIISAIVNAAWQRYSILQVNEVQPYNHKTWQRGCFTAGS</sequence>
<dbReference type="SUPFAM" id="SSF56059">
    <property type="entry name" value="Glutathione synthetase ATP-binding domain-like"/>
    <property type="match status" value="1"/>
</dbReference>
<organism evidence="12 13">
    <name type="scientific">Dolichospermum planctonicum CS-1226</name>
    <dbReference type="NCBI Taxonomy" id="3021751"/>
    <lineage>
        <taxon>Bacteria</taxon>
        <taxon>Bacillati</taxon>
        <taxon>Cyanobacteriota</taxon>
        <taxon>Cyanophyceae</taxon>
        <taxon>Nostocales</taxon>
        <taxon>Aphanizomenonaceae</taxon>
        <taxon>Dolichospermum</taxon>
        <taxon>Dolichospermum planctonicum</taxon>
    </lineage>
</organism>
<dbReference type="PROSITE" id="PS00844">
    <property type="entry name" value="DALA_DALA_LIGASE_2"/>
    <property type="match status" value="1"/>
</dbReference>
<evidence type="ECO:0000256" key="2">
    <source>
        <dbReference type="ARBA" id="ARBA00010871"/>
    </source>
</evidence>
<dbReference type="EMBL" id="JAQMUC010000098">
    <property type="protein sequence ID" value="MDB9537877.1"/>
    <property type="molecule type" value="Genomic_DNA"/>
</dbReference>
<dbReference type="Proteomes" id="UP001211249">
    <property type="component" value="Unassembled WGS sequence"/>
</dbReference>
<feature type="domain" description="ATP-grasp" evidence="11">
    <location>
        <begin position="115"/>
        <end position="321"/>
    </location>
</feature>
<comment type="subcellular location">
    <subcellularLocation>
        <location evidence="1">Cytoplasm</location>
    </subcellularLocation>
</comment>
<dbReference type="InterPro" id="IPR016185">
    <property type="entry name" value="PreATP-grasp_dom_sf"/>
</dbReference>
<evidence type="ECO:0000256" key="3">
    <source>
        <dbReference type="ARBA" id="ARBA00022490"/>
    </source>
</evidence>
<keyword evidence="5 10" id="KW-0547">Nucleotide-binding</keyword>
<evidence type="ECO:0000259" key="11">
    <source>
        <dbReference type="PROSITE" id="PS50975"/>
    </source>
</evidence>
<dbReference type="Gene3D" id="3.30.470.20">
    <property type="entry name" value="ATP-grasp fold, B domain"/>
    <property type="match status" value="1"/>
</dbReference>
<reference evidence="12 13" key="1">
    <citation type="submission" date="2023-01" db="EMBL/GenBank/DDBJ databases">
        <title>Genomes from the Australian National Cyanobacteria Reference Collection.</title>
        <authorList>
            <person name="Willis A."/>
            <person name="Lee E.M.F."/>
        </authorList>
    </citation>
    <scope>NUCLEOTIDE SEQUENCE [LARGE SCALE GENOMIC DNA]</scope>
    <source>
        <strain evidence="12 13">CS-1226</strain>
    </source>
</reference>